<evidence type="ECO:0000256" key="1">
    <source>
        <dbReference type="ARBA" id="ARBA00004167"/>
    </source>
</evidence>
<dbReference type="OrthoDB" id="7057889at2"/>
<feature type="domain" description="AprE-like beta-barrel" evidence="7">
    <location>
        <begin position="333"/>
        <end position="420"/>
    </location>
</feature>
<evidence type="ECO:0000259" key="7">
    <source>
        <dbReference type="Pfam" id="PF26002"/>
    </source>
</evidence>
<dbReference type="Gene3D" id="2.40.30.170">
    <property type="match status" value="1"/>
</dbReference>
<protein>
    <recommendedName>
        <fullName evidence="7">AprE-like beta-barrel domain-containing protein</fullName>
    </recommendedName>
</protein>
<comment type="caution">
    <text evidence="8">The sequence shown here is derived from an EMBL/GenBank/DDBJ whole genome shotgun (WGS) entry which is preliminary data.</text>
</comment>
<keyword evidence="3 6" id="KW-1133">Transmembrane helix</keyword>
<organism evidence="8 9">
    <name type="scientific">Flavilitoribacter nigricans (strain ATCC 23147 / DSM 23189 / NBRC 102662 / NCIMB 1420 / SS-2)</name>
    <name type="common">Lewinella nigricans</name>
    <dbReference type="NCBI Taxonomy" id="1122177"/>
    <lineage>
        <taxon>Bacteria</taxon>
        <taxon>Pseudomonadati</taxon>
        <taxon>Bacteroidota</taxon>
        <taxon>Saprospiria</taxon>
        <taxon>Saprospirales</taxon>
        <taxon>Lewinellaceae</taxon>
        <taxon>Flavilitoribacter</taxon>
    </lineage>
</organism>
<dbReference type="AlphaFoldDB" id="A0A2D0MX38"/>
<keyword evidence="5" id="KW-0175">Coiled coil</keyword>
<evidence type="ECO:0000256" key="6">
    <source>
        <dbReference type="SAM" id="Phobius"/>
    </source>
</evidence>
<dbReference type="Pfam" id="PF26002">
    <property type="entry name" value="Beta-barrel_AprE"/>
    <property type="match status" value="1"/>
</dbReference>
<dbReference type="RefSeq" id="WP_099155774.1">
    <property type="nucleotide sequence ID" value="NZ_PDUD01000073.1"/>
</dbReference>
<evidence type="ECO:0000313" key="9">
    <source>
        <dbReference type="Proteomes" id="UP000223913"/>
    </source>
</evidence>
<feature type="transmembrane region" description="Helical" evidence="6">
    <location>
        <begin position="33"/>
        <end position="52"/>
    </location>
</feature>
<evidence type="ECO:0000256" key="4">
    <source>
        <dbReference type="ARBA" id="ARBA00023136"/>
    </source>
</evidence>
<evidence type="ECO:0000256" key="2">
    <source>
        <dbReference type="ARBA" id="ARBA00022692"/>
    </source>
</evidence>
<feature type="coiled-coil region" evidence="5">
    <location>
        <begin position="215"/>
        <end position="242"/>
    </location>
</feature>
<dbReference type="InterPro" id="IPR058982">
    <property type="entry name" value="Beta-barrel_AprE"/>
</dbReference>
<accession>A0A2D0MX38</accession>
<dbReference type="Proteomes" id="UP000223913">
    <property type="component" value="Unassembled WGS sequence"/>
</dbReference>
<evidence type="ECO:0000256" key="3">
    <source>
        <dbReference type="ARBA" id="ARBA00022989"/>
    </source>
</evidence>
<evidence type="ECO:0000256" key="5">
    <source>
        <dbReference type="SAM" id="Coils"/>
    </source>
</evidence>
<keyword evidence="2 6" id="KW-0812">Transmembrane</keyword>
<reference evidence="8 9" key="1">
    <citation type="submission" date="2017-10" db="EMBL/GenBank/DDBJ databases">
        <title>The draft genome sequence of Lewinella nigricans NBRC 102662.</title>
        <authorList>
            <person name="Wang K."/>
        </authorList>
    </citation>
    <scope>NUCLEOTIDE SEQUENCE [LARGE SCALE GENOMIC DNA]</scope>
    <source>
        <strain evidence="8 9">NBRC 102662</strain>
    </source>
</reference>
<keyword evidence="4 6" id="KW-0472">Membrane</keyword>
<dbReference type="EMBL" id="PDUD01000073">
    <property type="protein sequence ID" value="PHN00824.1"/>
    <property type="molecule type" value="Genomic_DNA"/>
</dbReference>
<dbReference type="GO" id="GO:0016020">
    <property type="term" value="C:membrane"/>
    <property type="evidence" value="ECO:0007669"/>
    <property type="project" value="UniProtKB-SubCell"/>
</dbReference>
<dbReference type="PANTHER" id="PTHR30386">
    <property type="entry name" value="MEMBRANE FUSION SUBUNIT OF EMRAB-TOLC MULTIDRUG EFFLUX PUMP"/>
    <property type="match status" value="1"/>
</dbReference>
<dbReference type="InterPro" id="IPR050739">
    <property type="entry name" value="MFP"/>
</dbReference>
<sequence length="440" mass="49850">MPNLITEPEKIRLQEEGEVQAILGRPPGWLTRWGITFVLVGVTLLLILGMVLRYPDIVEAPAVILSADPPIRITAKSDVRVDHLWVDDRDLVDSGQLLLSFQSPAELPAIQTLRTEVERLIPAIRDRSIREIRLPQGLQLASLQGPYSALSELLDAQQFLLIRDDTQRRIEVLQRQLTQINRLNEVTDTVIDTLKQEVTIAKNNQETYLQLYQKGAASQQEYEEAKNNYLRYQRELQGKESDYARNELEAQIRQNQIITLSQDQNNEIKKGWRQLAESAQEMRASLEEWEATNLVKAPIGGEVIFADVWSDFQSVRNGQVILTIDPGPGDHDLTVRAKLPVAKSGKVRPGQEALLRLQAYPYKEFGVLEGQVSEIAPLPNPGESPFYHLQIELNSDSLITTSEKPIPFTQEMQATARIITDDRSFLGRVMDDLTSIFQKN</sequence>
<proteinExistence type="predicted"/>
<dbReference type="PANTHER" id="PTHR30386:SF26">
    <property type="entry name" value="TRANSPORT PROTEIN COMB"/>
    <property type="match status" value="1"/>
</dbReference>
<dbReference type="PRINTS" id="PR01490">
    <property type="entry name" value="RTXTOXIND"/>
</dbReference>
<comment type="subcellular location">
    <subcellularLocation>
        <location evidence="1">Membrane</location>
        <topology evidence="1">Single-pass membrane protein</topology>
    </subcellularLocation>
</comment>
<name>A0A2D0MX38_FLAN2</name>
<gene>
    <name evidence="8" type="ORF">CRP01_40270</name>
</gene>
<evidence type="ECO:0000313" key="8">
    <source>
        <dbReference type="EMBL" id="PHN00824.1"/>
    </source>
</evidence>
<keyword evidence="9" id="KW-1185">Reference proteome</keyword>